<dbReference type="AlphaFoldDB" id="A0A238LL27"/>
<gene>
    <name evidence="1" type="ORF">LOM8899_04513</name>
</gene>
<accession>A0A238LL27</accession>
<evidence type="ECO:0000313" key="2">
    <source>
        <dbReference type="Proteomes" id="UP000201613"/>
    </source>
</evidence>
<sequence length="46" mass="5008">MSNQDEFKAGFEEGYKSIKGDMVLVPLCPLAPLTPHFPSKALISLS</sequence>
<keyword evidence="2" id="KW-1185">Reference proteome</keyword>
<organism evidence="1 2">
    <name type="scientific">Flavimaricola marinus</name>
    <dbReference type="NCBI Taxonomy" id="1819565"/>
    <lineage>
        <taxon>Bacteria</taxon>
        <taxon>Pseudomonadati</taxon>
        <taxon>Pseudomonadota</taxon>
        <taxon>Alphaproteobacteria</taxon>
        <taxon>Rhodobacterales</taxon>
        <taxon>Paracoccaceae</taxon>
        <taxon>Flavimaricola</taxon>
    </lineage>
</organism>
<reference evidence="2" key="1">
    <citation type="submission" date="2017-05" db="EMBL/GenBank/DDBJ databases">
        <authorList>
            <person name="Rodrigo-Torres L."/>
            <person name="Arahal R. D."/>
            <person name="Lucena T."/>
        </authorList>
    </citation>
    <scope>NUCLEOTIDE SEQUENCE [LARGE SCALE GENOMIC DNA]</scope>
    <source>
        <strain evidence="2">CECT 8899</strain>
    </source>
</reference>
<dbReference type="EMBL" id="FXZK01000027">
    <property type="protein sequence ID" value="SMY10338.1"/>
    <property type="molecule type" value="Genomic_DNA"/>
</dbReference>
<name>A0A238LL27_9RHOB</name>
<evidence type="ECO:0000313" key="1">
    <source>
        <dbReference type="EMBL" id="SMY10338.1"/>
    </source>
</evidence>
<proteinExistence type="predicted"/>
<protein>
    <submittedName>
        <fullName evidence="1">Uncharacterized protein</fullName>
    </submittedName>
</protein>
<dbReference type="RefSeq" id="WP_168770643.1">
    <property type="nucleotide sequence ID" value="NZ_FXZK01000027.1"/>
</dbReference>
<dbReference type="Proteomes" id="UP000201613">
    <property type="component" value="Unassembled WGS sequence"/>
</dbReference>